<evidence type="ECO:0000256" key="1">
    <source>
        <dbReference type="ARBA" id="ARBA00009437"/>
    </source>
</evidence>
<protein>
    <submittedName>
        <fullName evidence="6">LysR family transcriptional regulator</fullName>
    </submittedName>
</protein>
<dbReference type="SUPFAM" id="SSF46785">
    <property type="entry name" value="Winged helix' DNA-binding domain"/>
    <property type="match status" value="1"/>
</dbReference>
<dbReference type="SUPFAM" id="SSF53850">
    <property type="entry name" value="Periplasmic binding protein-like II"/>
    <property type="match status" value="1"/>
</dbReference>
<dbReference type="CDD" id="cd05466">
    <property type="entry name" value="PBP2_LTTR_substrate"/>
    <property type="match status" value="1"/>
</dbReference>
<dbReference type="Pfam" id="PF00126">
    <property type="entry name" value="HTH_1"/>
    <property type="match status" value="1"/>
</dbReference>
<evidence type="ECO:0000256" key="2">
    <source>
        <dbReference type="ARBA" id="ARBA00023015"/>
    </source>
</evidence>
<dbReference type="Pfam" id="PF03466">
    <property type="entry name" value="LysR_substrate"/>
    <property type="match status" value="1"/>
</dbReference>
<keyword evidence="3" id="KW-0238">DNA-binding</keyword>
<dbReference type="RefSeq" id="WP_285932273.1">
    <property type="nucleotide sequence ID" value="NZ_JASTZU010000037.1"/>
</dbReference>
<gene>
    <name evidence="6" type="ORF">QQS35_11485</name>
</gene>
<dbReference type="Gene3D" id="3.40.190.290">
    <property type="match status" value="1"/>
</dbReference>
<organism evidence="6 7">
    <name type="scientific">Aquibacillus rhizosphaerae</name>
    <dbReference type="NCBI Taxonomy" id="3051431"/>
    <lineage>
        <taxon>Bacteria</taxon>
        <taxon>Bacillati</taxon>
        <taxon>Bacillota</taxon>
        <taxon>Bacilli</taxon>
        <taxon>Bacillales</taxon>
        <taxon>Bacillaceae</taxon>
        <taxon>Aquibacillus</taxon>
    </lineage>
</organism>
<feature type="domain" description="HTH lysR-type" evidence="5">
    <location>
        <begin position="1"/>
        <end position="58"/>
    </location>
</feature>
<evidence type="ECO:0000256" key="3">
    <source>
        <dbReference type="ARBA" id="ARBA00023125"/>
    </source>
</evidence>
<dbReference type="Gene3D" id="1.10.10.10">
    <property type="entry name" value="Winged helix-like DNA-binding domain superfamily/Winged helix DNA-binding domain"/>
    <property type="match status" value="1"/>
</dbReference>
<accession>A0ABT7L5D1</accession>
<dbReference type="PROSITE" id="PS50931">
    <property type="entry name" value="HTH_LYSR"/>
    <property type="match status" value="1"/>
</dbReference>
<evidence type="ECO:0000313" key="6">
    <source>
        <dbReference type="EMBL" id="MDL4841073.1"/>
    </source>
</evidence>
<dbReference type="InterPro" id="IPR000847">
    <property type="entry name" value="LysR_HTH_N"/>
</dbReference>
<proteinExistence type="inferred from homology"/>
<dbReference type="PRINTS" id="PR00039">
    <property type="entry name" value="HTHLYSR"/>
</dbReference>
<keyword evidence="4" id="KW-0804">Transcription</keyword>
<dbReference type="PANTHER" id="PTHR30126:SF78">
    <property type="entry name" value="HTH LYSR-TYPE DOMAIN-CONTAINING PROTEIN"/>
    <property type="match status" value="1"/>
</dbReference>
<name>A0ABT7L5D1_9BACI</name>
<comment type="caution">
    <text evidence="6">The sequence shown here is derived from an EMBL/GenBank/DDBJ whole genome shotgun (WGS) entry which is preliminary data.</text>
</comment>
<dbReference type="EMBL" id="JASTZU010000037">
    <property type="protein sequence ID" value="MDL4841073.1"/>
    <property type="molecule type" value="Genomic_DNA"/>
</dbReference>
<evidence type="ECO:0000256" key="4">
    <source>
        <dbReference type="ARBA" id="ARBA00023163"/>
    </source>
</evidence>
<dbReference type="InterPro" id="IPR005119">
    <property type="entry name" value="LysR_subst-bd"/>
</dbReference>
<evidence type="ECO:0000259" key="5">
    <source>
        <dbReference type="PROSITE" id="PS50931"/>
    </source>
</evidence>
<reference evidence="6 7" key="1">
    <citation type="submission" date="2023-06" db="EMBL/GenBank/DDBJ databases">
        <title>Aquibacillus rhizosphaerae LR5S19.</title>
        <authorList>
            <person name="Sun J.-Q."/>
        </authorList>
    </citation>
    <scope>NUCLEOTIDE SEQUENCE [LARGE SCALE GENOMIC DNA]</scope>
    <source>
        <strain evidence="6 7">LR5S19</strain>
    </source>
</reference>
<dbReference type="PANTHER" id="PTHR30126">
    <property type="entry name" value="HTH-TYPE TRANSCRIPTIONAL REGULATOR"/>
    <property type="match status" value="1"/>
</dbReference>
<sequence length="283" mass="32610">MRIDDYQLLLAIRMGKTIRKAAEQLFISQPAVSQRLKSIEEQWDKQLFIRTHKQLIITPVGEKVLAFAEEMVKKEAELQDEITSISDKVIGKLSLGVSSMIGQYVLPKVLQAYMERYPEVTIKLETGLSNHIVKADYHVSIVRGRRVMDKQCVPLFADQLLLIDKKMEGNKLQRPLIEFQSDQEFHSMVNDWFIKQGDSKPPQIIKVDQIETCKQLMLHGIGMAVLPESAIADVDKDNYHITPLYVENQPMVRHTWLCYSEVAKQLPQVKAFIELVEKYLKES</sequence>
<dbReference type="InterPro" id="IPR036390">
    <property type="entry name" value="WH_DNA-bd_sf"/>
</dbReference>
<comment type="similarity">
    <text evidence="1">Belongs to the LysR transcriptional regulatory family.</text>
</comment>
<dbReference type="Proteomes" id="UP001235343">
    <property type="component" value="Unassembled WGS sequence"/>
</dbReference>
<dbReference type="InterPro" id="IPR036388">
    <property type="entry name" value="WH-like_DNA-bd_sf"/>
</dbReference>
<evidence type="ECO:0000313" key="7">
    <source>
        <dbReference type="Proteomes" id="UP001235343"/>
    </source>
</evidence>
<keyword evidence="2" id="KW-0805">Transcription regulation</keyword>
<keyword evidence="7" id="KW-1185">Reference proteome</keyword>